<dbReference type="EMBL" id="CAJNON010000034">
    <property type="protein sequence ID" value="CAF0834890.1"/>
    <property type="molecule type" value="Genomic_DNA"/>
</dbReference>
<feature type="transmembrane region" description="Helical" evidence="1">
    <location>
        <begin position="69"/>
        <end position="87"/>
    </location>
</feature>
<feature type="transmembrane region" description="Helical" evidence="1">
    <location>
        <begin position="99"/>
        <end position="123"/>
    </location>
</feature>
<proteinExistence type="predicted"/>
<evidence type="ECO:0000313" key="4">
    <source>
        <dbReference type="Proteomes" id="UP000663891"/>
    </source>
</evidence>
<dbReference type="OrthoDB" id="10317806at2759"/>
<comment type="caution">
    <text evidence="2">The sequence shown here is derived from an EMBL/GenBank/DDBJ whole genome shotgun (WGS) entry which is preliminary data.</text>
</comment>
<reference evidence="2" key="1">
    <citation type="submission" date="2021-02" db="EMBL/GenBank/DDBJ databases">
        <authorList>
            <person name="Nowell W R."/>
        </authorList>
    </citation>
    <scope>NUCLEOTIDE SEQUENCE</scope>
</reference>
<keyword evidence="1" id="KW-0812">Transmembrane</keyword>
<keyword evidence="1" id="KW-1133">Transmembrane helix</keyword>
<evidence type="ECO:0000313" key="3">
    <source>
        <dbReference type="EMBL" id="CAF3858663.1"/>
    </source>
</evidence>
<protein>
    <submittedName>
        <fullName evidence="2">Uncharacterized protein</fullName>
    </submittedName>
</protein>
<feature type="transmembrane region" description="Helical" evidence="1">
    <location>
        <begin position="135"/>
        <end position="154"/>
    </location>
</feature>
<dbReference type="Proteomes" id="UP000663891">
    <property type="component" value="Unassembled WGS sequence"/>
</dbReference>
<dbReference type="EMBL" id="CAJOAY010001560">
    <property type="protein sequence ID" value="CAF3858663.1"/>
    <property type="molecule type" value="Genomic_DNA"/>
</dbReference>
<dbReference type="AlphaFoldDB" id="A0A813V232"/>
<organism evidence="2 4">
    <name type="scientific">Adineta steineri</name>
    <dbReference type="NCBI Taxonomy" id="433720"/>
    <lineage>
        <taxon>Eukaryota</taxon>
        <taxon>Metazoa</taxon>
        <taxon>Spiralia</taxon>
        <taxon>Gnathifera</taxon>
        <taxon>Rotifera</taxon>
        <taxon>Eurotatoria</taxon>
        <taxon>Bdelloidea</taxon>
        <taxon>Adinetida</taxon>
        <taxon>Adinetidae</taxon>
        <taxon>Adineta</taxon>
    </lineage>
</organism>
<sequence length="223" mass="25043">MLTAHEEEILTVGDQCPDYNADCFGQSNGSVPNGPYKCAKNQNASFPLIPSSHVACYGWRYNDVDAGDVIDAIGVSGGLLGIVAYIIPLVYRLSHYRNGYWWISFFWGIIPLSAIGVFIFLFVHQSPEVPTLLTMLSFILLIVMTCGGWIWAVYTSYTDWSEPKPGCLKNCCAKLSGSEQHPSMLGYCCRQYEYYPWCCIDCYRNRSSSKINVIDKLVIKNLP</sequence>
<dbReference type="Proteomes" id="UP000663881">
    <property type="component" value="Unassembled WGS sequence"/>
</dbReference>
<evidence type="ECO:0000256" key="1">
    <source>
        <dbReference type="SAM" id="Phobius"/>
    </source>
</evidence>
<keyword evidence="1" id="KW-0472">Membrane</keyword>
<accession>A0A813V232</accession>
<name>A0A813V232_9BILA</name>
<evidence type="ECO:0000313" key="2">
    <source>
        <dbReference type="EMBL" id="CAF0834890.1"/>
    </source>
</evidence>
<gene>
    <name evidence="3" type="ORF">OKA104_LOCUS21913</name>
    <name evidence="2" type="ORF">VCS650_LOCUS5811</name>
</gene>